<dbReference type="EMBL" id="JAUSVL010000001">
    <property type="protein sequence ID" value="MDQ0287979.1"/>
    <property type="molecule type" value="Genomic_DNA"/>
</dbReference>
<organism evidence="1 2">
    <name type="scientific">Oligosphaera ethanolica</name>
    <dbReference type="NCBI Taxonomy" id="760260"/>
    <lineage>
        <taxon>Bacteria</taxon>
        <taxon>Pseudomonadati</taxon>
        <taxon>Lentisphaerota</taxon>
        <taxon>Oligosphaeria</taxon>
        <taxon>Oligosphaerales</taxon>
        <taxon>Oligosphaeraceae</taxon>
        <taxon>Oligosphaera</taxon>
    </lineage>
</organism>
<evidence type="ECO:0000313" key="2">
    <source>
        <dbReference type="Proteomes" id="UP001238163"/>
    </source>
</evidence>
<comment type="caution">
    <text evidence="1">The sequence shown here is derived from an EMBL/GenBank/DDBJ whole genome shotgun (WGS) entry which is preliminary data.</text>
</comment>
<accession>A0AAE4AL82</accession>
<dbReference type="AlphaFoldDB" id="A0AAE4AL82"/>
<dbReference type="RefSeq" id="WP_307259142.1">
    <property type="nucleotide sequence ID" value="NZ_JAUSVL010000001.1"/>
</dbReference>
<gene>
    <name evidence="1" type="ORF">J3R75_000086</name>
</gene>
<sequence length="55" mass="5754">MTPEGPVDAFAGATWDRLDVLVLAADDGVIRQVIGVVVILATMAPWSSSPWSSSP</sequence>
<dbReference type="Proteomes" id="UP001238163">
    <property type="component" value="Unassembled WGS sequence"/>
</dbReference>
<reference evidence="1" key="1">
    <citation type="submission" date="2023-07" db="EMBL/GenBank/DDBJ databases">
        <title>Genomic Encyclopedia of Type Strains, Phase IV (KMG-IV): sequencing the most valuable type-strain genomes for metagenomic binning, comparative biology and taxonomic classification.</title>
        <authorList>
            <person name="Goeker M."/>
        </authorList>
    </citation>
    <scope>NUCLEOTIDE SEQUENCE</scope>
    <source>
        <strain evidence="1">DSM 24202</strain>
    </source>
</reference>
<protein>
    <submittedName>
        <fullName evidence="1">Uncharacterized protein</fullName>
    </submittedName>
</protein>
<proteinExistence type="predicted"/>
<keyword evidence="2" id="KW-1185">Reference proteome</keyword>
<evidence type="ECO:0000313" key="1">
    <source>
        <dbReference type="EMBL" id="MDQ0287979.1"/>
    </source>
</evidence>
<name>A0AAE4AL82_9BACT</name>